<dbReference type="Proteomes" id="UP001069802">
    <property type="component" value="Unassembled WGS sequence"/>
</dbReference>
<comment type="cofactor">
    <cofactor evidence="1">
        <name>Mg(2+)</name>
        <dbReference type="ChEBI" id="CHEBI:18420"/>
    </cofactor>
</comment>
<protein>
    <submittedName>
        <fullName evidence="11">Glutamine synthetase family protein</fullName>
    </submittedName>
</protein>
<comment type="caution">
    <text evidence="11">The sequence shown here is derived from an EMBL/GenBank/DDBJ whole genome shotgun (WGS) entry which is preliminary data.</text>
</comment>
<dbReference type="PANTHER" id="PTHR43785:SF3">
    <property type="entry name" value="GS CATALYTIC DOMAIN-CONTAINING PROTEIN"/>
    <property type="match status" value="1"/>
</dbReference>
<dbReference type="InterPro" id="IPR008146">
    <property type="entry name" value="Gln_synth_cat_dom"/>
</dbReference>
<dbReference type="InterPro" id="IPR008147">
    <property type="entry name" value="Gln_synt_N"/>
</dbReference>
<evidence type="ECO:0000259" key="9">
    <source>
        <dbReference type="PROSITE" id="PS51986"/>
    </source>
</evidence>
<dbReference type="InterPro" id="IPR036651">
    <property type="entry name" value="Gln_synt_N_sf"/>
</dbReference>
<keyword evidence="12" id="KW-1185">Reference proteome</keyword>
<dbReference type="SMART" id="SM01230">
    <property type="entry name" value="Gln-synt_C"/>
    <property type="match status" value="1"/>
</dbReference>
<dbReference type="PANTHER" id="PTHR43785">
    <property type="entry name" value="GAMMA-GLUTAMYLPUTRESCINE SYNTHETASE"/>
    <property type="match status" value="1"/>
</dbReference>
<dbReference type="PROSITE" id="PS51987">
    <property type="entry name" value="GS_CATALYTIC"/>
    <property type="match status" value="1"/>
</dbReference>
<proteinExistence type="inferred from homology"/>
<gene>
    <name evidence="11" type="ORF">O4H49_18565</name>
</gene>
<name>A0ABT4LNY6_9PROT</name>
<comment type="function">
    <text evidence="2">Catalyzes the ATP-dependent biosynthesis of glutamine from glutamate and ammonia.</text>
</comment>
<evidence type="ECO:0000313" key="11">
    <source>
        <dbReference type="EMBL" id="MCZ4282794.1"/>
    </source>
</evidence>
<keyword evidence="6" id="KW-0535">Nitrogen fixation</keyword>
<evidence type="ECO:0000256" key="7">
    <source>
        <dbReference type="PROSITE-ProRule" id="PRU01330"/>
    </source>
</evidence>
<dbReference type="EMBL" id="JAPWGY010000010">
    <property type="protein sequence ID" value="MCZ4282794.1"/>
    <property type="molecule type" value="Genomic_DNA"/>
</dbReference>
<sequence>MTFEELEKWCKDRRITEVECMIPDISGVPRGKILPTEKFLRGIGSQGHRLPESIFTQTVTGEFPEEDTWVDIVDRDVILEPDLSTIRPVPWYKEPTAQVICDCVYPDGRPVDIYARQILRTVLKLYEARGWQPIIAPELEFYLVQKNIDPDLPLVPPIGKNGRPETARQCYGIDAVNEFDPVFEDVYDYCDAQGLDIDTLNHEAGAAQIEINFLHGDPLSLADQVFLFKRTVRQTALAHDIYATFMAKPMANEPGSSMHVHHSVLDIKTGKNIFTDEQGNASPLFGNFIAGLQQYAGAAVLFFAPNINSYRRFSYEEAPINIHWGVDNRSCGLRVPNSSPESRRVENRLCGSDVNPYLAIAGSLLCGYLGIEKKLKAQPEMTGSAYGLPRGVPMYLSDAAATLTACQPIRDVLGDRFVEALCATKLVEYQNYHTVISSWEREHLLLNV</sequence>
<evidence type="ECO:0000259" key="10">
    <source>
        <dbReference type="PROSITE" id="PS51987"/>
    </source>
</evidence>
<dbReference type="Gene3D" id="3.30.590.10">
    <property type="entry name" value="Glutamine synthetase/guanido kinase, catalytic domain"/>
    <property type="match status" value="1"/>
</dbReference>
<evidence type="ECO:0000256" key="2">
    <source>
        <dbReference type="ARBA" id="ARBA00003117"/>
    </source>
</evidence>
<feature type="domain" description="GS beta-grasp" evidence="9">
    <location>
        <begin position="13"/>
        <end position="108"/>
    </location>
</feature>
<evidence type="ECO:0000256" key="6">
    <source>
        <dbReference type="ARBA" id="ARBA00023231"/>
    </source>
</evidence>
<keyword evidence="3" id="KW-0436">Ligase</keyword>
<accession>A0ABT4LNY6</accession>
<dbReference type="PROSITE" id="PS51986">
    <property type="entry name" value="GS_BETA_GRASP"/>
    <property type="match status" value="1"/>
</dbReference>
<feature type="domain" description="GS catalytic" evidence="10">
    <location>
        <begin position="115"/>
        <end position="448"/>
    </location>
</feature>
<dbReference type="RefSeq" id="WP_269424937.1">
    <property type="nucleotide sequence ID" value="NZ_JAPWGY010000010.1"/>
</dbReference>
<dbReference type="Gene3D" id="3.10.20.70">
    <property type="entry name" value="Glutamine synthetase, N-terminal domain"/>
    <property type="match status" value="1"/>
</dbReference>
<dbReference type="SUPFAM" id="SSF54368">
    <property type="entry name" value="Glutamine synthetase, N-terminal domain"/>
    <property type="match status" value="1"/>
</dbReference>
<reference evidence="11" key="1">
    <citation type="submission" date="2022-12" db="EMBL/GenBank/DDBJ databases">
        <title>Bacterial isolates from different developmental stages of Nematostella vectensis.</title>
        <authorList>
            <person name="Fraune S."/>
        </authorList>
    </citation>
    <scope>NUCLEOTIDE SEQUENCE</scope>
    <source>
        <strain evidence="11">G21630-S1</strain>
    </source>
</reference>
<comment type="similarity">
    <text evidence="7 8">Belongs to the glutamine synthetase family.</text>
</comment>
<dbReference type="InterPro" id="IPR014746">
    <property type="entry name" value="Gln_synth/guanido_kin_cat_dom"/>
</dbReference>
<evidence type="ECO:0000256" key="4">
    <source>
        <dbReference type="ARBA" id="ARBA00022741"/>
    </source>
</evidence>
<keyword evidence="5" id="KW-0067">ATP-binding</keyword>
<dbReference type="Pfam" id="PF00120">
    <property type="entry name" value="Gln-synt_C"/>
    <property type="match status" value="1"/>
</dbReference>
<evidence type="ECO:0000256" key="5">
    <source>
        <dbReference type="ARBA" id="ARBA00022840"/>
    </source>
</evidence>
<evidence type="ECO:0000256" key="1">
    <source>
        <dbReference type="ARBA" id="ARBA00001946"/>
    </source>
</evidence>
<evidence type="ECO:0000256" key="8">
    <source>
        <dbReference type="RuleBase" id="RU000384"/>
    </source>
</evidence>
<evidence type="ECO:0000256" key="3">
    <source>
        <dbReference type="ARBA" id="ARBA00022598"/>
    </source>
</evidence>
<evidence type="ECO:0000313" key="12">
    <source>
        <dbReference type="Proteomes" id="UP001069802"/>
    </source>
</evidence>
<dbReference type="SUPFAM" id="SSF55931">
    <property type="entry name" value="Glutamine synthetase/guanido kinase"/>
    <property type="match status" value="1"/>
</dbReference>
<keyword evidence="4" id="KW-0547">Nucleotide-binding</keyword>
<organism evidence="11 12">
    <name type="scientific">Kiloniella laminariae</name>
    <dbReference type="NCBI Taxonomy" id="454162"/>
    <lineage>
        <taxon>Bacteria</taxon>
        <taxon>Pseudomonadati</taxon>
        <taxon>Pseudomonadota</taxon>
        <taxon>Alphaproteobacteria</taxon>
        <taxon>Rhodospirillales</taxon>
        <taxon>Kiloniellaceae</taxon>
        <taxon>Kiloniella</taxon>
    </lineage>
</organism>